<evidence type="ECO:0000259" key="2">
    <source>
        <dbReference type="Pfam" id="PF26034"/>
    </source>
</evidence>
<reference evidence="3" key="3">
    <citation type="journal article" date="2004" name="Trends Parasitol.">
        <title>The Anopheles gambiae genome: an update.</title>
        <authorList>
            <person name="Mongin E."/>
            <person name="Louis C."/>
            <person name="Holt R.A."/>
            <person name="Birney E."/>
            <person name="Collins F.H."/>
        </authorList>
    </citation>
    <scope>NUCLEOTIDE SEQUENCE</scope>
    <source>
        <strain evidence="3">PEST</strain>
    </source>
</reference>
<comment type="caution">
    <text evidence="3">The sequence shown here is derived from an EMBL/GenBank/DDBJ whole genome shotgun (WGS) entry which is preliminary data.</text>
</comment>
<dbReference type="InterPro" id="IPR042344">
    <property type="entry name" value="ZCCHC14"/>
</dbReference>
<dbReference type="VEuPathDB" id="VectorBase:AGAMI1_004507"/>
<dbReference type="STRING" id="7165.A0NGB5"/>
<feature type="non-terminal residue" evidence="3">
    <location>
        <position position="175"/>
    </location>
</feature>
<organism evidence="3">
    <name type="scientific">Anopheles gambiae</name>
    <name type="common">African malaria mosquito</name>
    <dbReference type="NCBI Taxonomy" id="7165"/>
    <lineage>
        <taxon>Eukaryota</taxon>
        <taxon>Metazoa</taxon>
        <taxon>Ecdysozoa</taxon>
        <taxon>Arthropoda</taxon>
        <taxon>Hexapoda</taxon>
        <taxon>Insecta</taxon>
        <taxon>Pterygota</taxon>
        <taxon>Neoptera</taxon>
        <taxon>Endopterygota</taxon>
        <taxon>Diptera</taxon>
        <taxon>Nematocera</taxon>
        <taxon>Culicoidea</taxon>
        <taxon>Culicidae</taxon>
        <taxon>Anophelinae</taxon>
        <taxon>Anopheles</taxon>
    </lineage>
</organism>
<dbReference type="PANTHER" id="PTHR16195">
    <property type="entry name" value="ZINC FINGER CCHC DOMAIN CONTAINING PROTEIN"/>
    <property type="match status" value="1"/>
</dbReference>
<dbReference type="PhylomeDB" id="A0NGB5"/>
<dbReference type="HOGENOM" id="CLU_289540_0_0_1"/>
<dbReference type="InParanoid" id="A0NGB5"/>
<name>A0NGB5_ANOGA</name>
<accession>A0NGB5</accession>
<feature type="domain" description="RNA-binding protein vts1-like alpha-helical" evidence="1">
    <location>
        <begin position="5"/>
        <end position="48"/>
    </location>
</feature>
<reference evidence="3" key="1">
    <citation type="journal article" date="2002" name="Science">
        <title>The genome sequence of the malaria mosquito Anopheles gambiae.</title>
        <authorList>
            <person name="Holt R.A."/>
            <person name="Subramanian G.M."/>
            <person name="Halpern A."/>
            <person name="Sutton G.G."/>
            <person name="Charlab R."/>
            <person name="Nusskern D.R."/>
            <person name="Wincker P."/>
            <person name="Clark A.G."/>
            <person name="Ribeiro J.M."/>
            <person name="Wides R."/>
            <person name="Salzberg S.L."/>
            <person name="Loftus B."/>
            <person name="Yandell M."/>
            <person name="Majoros W.H."/>
            <person name="Rusch D.B."/>
            <person name="Lai Z."/>
            <person name="Kraft C.L."/>
            <person name="Abril J.F."/>
            <person name="Anthouard V."/>
            <person name="Arensburger P."/>
            <person name="Atkinson P.W."/>
            <person name="Baden H."/>
            <person name="de Berardinis V."/>
            <person name="Baldwin D."/>
            <person name="Benes V."/>
            <person name="Biedler J."/>
            <person name="Blass C."/>
            <person name="Bolanos R."/>
            <person name="Boscus D."/>
            <person name="Barnstead M."/>
            <person name="Cai S."/>
            <person name="Center A."/>
            <person name="Chaturverdi K."/>
            <person name="Christophides G.K."/>
            <person name="Chrystal M.A."/>
            <person name="Clamp M."/>
            <person name="Cravchik A."/>
            <person name="Curwen V."/>
            <person name="Dana A."/>
            <person name="Delcher A."/>
            <person name="Dew I."/>
            <person name="Evans C.A."/>
            <person name="Flanigan M."/>
            <person name="Grundschober-Freimoser A."/>
            <person name="Friedli L."/>
            <person name="Gu Z."/>
            <person name="Guan P."/>
            <person name="Guigo R."/>
            <person name="Hillenmeyer M.E."/>
            <person name="Hladun S.L."/>
            <person name="Hogan J.R."/>
            <person name="Hong Y.S."/>
            <person name="Hoover J."/>
            <person name="Jaillon O."/>
            <person name="Ke Z."/>
            <person name="Kodira C."/>
            <person name="Kokoza E."/>
            <person name="Koutsos A."/>
            <person name="Letunic I."/>
            <person name="Levitsky A."/>
            <person name="Liang Y."/>
            <person name="Lin J.J."/>
            <person name="Lobo N.F."/>
            <person name="Lopez J.R."/>
            <person name="Malek J.A."/>
            <person name="McIntosh T.C."/>
            <person name="Meister S."/>
            <person name="Miller J."/>
            <person name="Mobarry C."/>
            <person name="Mongin E."/>
            <person name="Murphy S.D."/>
            <person name="O'Brochta D.A."/>
            <person name="Pfannkoch C."/>
            <person name="Qi R."/>
            <person name="Regier M.A."/>
            <person name="Remington K."/>
            <person name="Shao H."/>
            <person name="Sharakhova M.V."/>
            <person name="Sitter C.D."/>
            <person name="Shetty J."/>
            <person name="Smith T.J."/>
            <person name="Strong R."/>
            <person name="Sun J."/>
            <person name="Thomasova D."/>
            <person name="Ton L.Q."/>
            <person name="Topalis P."/>
            <person name="Tu Z."/>
            <person name="Unger M.F."/>
            <person name="Walenz B."/>
            <person name="Wang A."/>
            <person name="Wang J."/>
            <person name="Wang M."/>
            <person name="Wang X."/>
            <person name="Woodford K.J."/>
            <person name="Wortman J.R."/>
            <person name="Wu M."/>
            <person name="Yao A."/>
            <person name="Zdobnov E.M."/>
            <person name="Zhang H."/>
            <person name="Zhao Q."/>
            <person name="Zhao S."/>
            <person name="Zhu S.C."/>
            <person name="Zhimulev I."/>
            <person name="Coluzzi M."/>
            <person name="della Torre A."/>
            <person name="Roth C.W."/>
            <person name="Louis C."/>
            <person name="Kalush F."/>
            <person name="Mural R.J."/>
            <person name="Myers E.W."/>
            <person name="Adams M.D."/>
            <person name="Smith H.O."/>
            <person name="Broder S."/>
            <person name="Gardner M.J."/>
            <person name="Fraser C.M."/>
            <person name="Birney E."/>
            <person name="Bork P."/>
            <person name="Brey P.T."/>
            <person name="Venter J.C."/>
            <person name="Weissenbach J."/>
            <person name="Kafatos F.C."/>
            <person name="Collins F.H."/>
            <person name="Hoffman S.L."/>
        </authorList>
    </citation>
    <scope>NUCLEOTIDE SEQUENCE [LARGE SCALE GENOMIC DNA]</scope>
    <source>
        <strain evidence="3">PEST</strain>
    </source>
</reference>
<dbReference type="InterPro" id="IPR058599">
    <property type="entry name" value="PHAT_Smg/ZCCHC2-like"/>
</dbReference>
<dbReference type="VEuPathDB" id="VectorBase:AGAP009083"/>
<dbReference type="eggNOG" id="ENOG502S12D">
    <property type="taxonomic scope" value="Eukaryota"/>
</dbReference>
<dbReference type="PaxDb" id="7165-AGAP009083-PA"/>
<dbReference type="InterPro" id="IPR057327">
    <property type="entry name" value="Vts1_dom"/>
</dbReference>
<feature type="domain" description="SMAUG/ZCCHC2-like PHAT" evidence="2">
    <location>
        <begin position="53"/>
        <end position="157"/>
    </location>
</feature>
<dbReference type="Pfam" id="PF26034">
    <property type="entry name" value="PHAT_SMAUG"/>
    <property type="match status" value="1"/>
</dbReference>
<reference evidence="3" key="4">
    <citation type="journal article" date="2007" name="Genome Biol.">
        <title>Update of the Anopheles gambiae PEST genome assembly.</title>
        <authorList>
            <person name="Sharakhova M.V."/>
            <person name="Hammond M.P."/>
            <person name="Lobo N.F."/>
            <person name="Krzywinski J."/>
            <person name="Unger M.F."/>
            <person name="Hillenmeyer M.E."/>
            <person name="Bruggner R.V."/>
            <person name="Birney E."/>
            <person name="Collins F.H."/>
        </authorList>
    </citation>
    <scope>NUCLEOTIDE SEQUENCE</scope>
    <source>
        <strain evidence="3">PEST</strain>
    </source>
</reference>
<dbReference type="KEGG" id="aga:4578021"/>
<dbReference type="AlphaFoldDB" id="A0NGB5"/>
<reference evidence="3" key="2">
    <citation type="submission" date="2002-03" db="EMBL/GenBank/DDBJ databases">
        <authorList>
            <consortium name="The Anopheles Genome Sequencing Consortium"/>
        </authorList>
    </citation>
    <scope>NUCLEOTIDE SEQUENCE</scope>
    <source>
        <strain evidence="3">PEST</strain>
    </source>
</reference>
<evidence type="ECO:0000259" key="1">
    <source>
        <dbReference type="Pfam" id="PF25479"/>
    </source>
</evidence>
<evidence type="ECO:0000313" key="3">
    <source>
        <dbReference type="EMBL" id="EAU75939.1"/>
    </source>
</evidence>
<sequence length="175" mass="20269">MICNEDVVGWFRDLKSYSRIDTMCIMLNMCLPFELRFLGTYLEELGRRDAPELRGAELKVNNPQEFIADIASGEPTDQRIRRKMALFLALYRACNHAYANELFKTLEGWGARPDLQRLFEEDDQQELLLVYTMATNHPVFSFEQRLHCGEIFSKLKSLELKAVASPRSGEREEVA</sequence>
<reference evidence="3" key="5">
    <citation type="submission" date="2011-05" db="EMBL/GenBank/DDBJ databases">
        <authorList>
            <consortium name="VectorBase"/>
        </authorList>
    </citation>
    <scope>NUCLEOTIDE SEQUENCE</scope>
    <source>
        <strain evidence="3">PEST</strain>
    </source>
</reference>
<dbReference type="EMBL" id="AAAB01008984">
    <property type="protein sequence ID" value="EAU75939.1"/>
    <property type="molecule type" value="Genomic_DNA"/>
</dbReference>
<dbReference type="PANTHER" id="PTHR16195:SF16">
    <property type="entry name" value="ZINC FINGER CCHC DOMAIN-CONTAINING PROTEIN 14"/>
    <property type="match status" value="1"/>
</dbReference>
<gene>
    <name evidence="3" type="ORF">AgaP_AGAP009083</name>
</gene>
<proteinExistence type="predicted"/>
<protein>
    <submittedName>
        <fullName evidence="3">AGAP009083-PA</fullName>
    </submittedName>
</protein>
<dbReference type="Pfam" id="PF25479">
    <property type="entry name" value="Vts1"/>
    <property type="match status" value="1"/>
</dbReference>